<dbReference type="KEGG" id="mpa:MAP_0024c"/>
<dbReference type="Pfam" id="PF12867">
    <property type="entry name" value="DinB_2"/>
    <property type="match status" value="1"/>
</dbReference>
<dbReference type="eggNOG" id="COG2230">
    <property type="taxonomic scope" value="Bacteria"/>
</dbReference>
<dbReference type="EMBL" id="AE016958">
    <property type="protein sequence ID" value="AAS02341.1"/>
    <property type="molecule type" value="Genomic_DNA"/>
</dbReference>
<feature type="region of interest" description="Disordered" evidence="1">
    <location>
        <begin position="1"/>
        <end position="49"/>
    </location>
</feature>
<dbReference type="InterPro" id="IPR024775">
    <property type="entry name" value="DinB-like"/>
</dbReference>
<evidence type="ECO:0000313" key="3">
    <source>
        <dbReference type="EMBL" id="AAS02341.1"/>
    </source>
</evidence>
<proteinExistence type="predicted"/>
<sequence>MVCVTANHDSARRPSPRPRPRPAQTGVTCPRRQPLRKRSAAHGARTPGDPVCHHVLVTDPCRECGFAYDLRQAATAGDDVRARVAEVVTILCDNTIDVRSRPRDGVWSPLEYGCHLRDVLLVQRERVLAARRTNGADCVSMGREDRAVHDGYNEQEPGTVARQLADAALLFGNVLARLTTADWDRTVVYHYPVTAERSLRWVAVHTAHEAQHHLLDIRRQL</sequence>
<organism evidence="3 4">
    <name type="scientific">Mycolicibacterium paratuberculosis (strain ATCC BAA-968 / K-10)</name>
    <name type="common">Mycobacterium paratuberculosis</name>
    <dbReference type="NCBI Taxonomy" id="262316"/>
    <lineage>
        <taxon>Bacteria</taxon>
        <taxon>Bacillati</taxon>
        <taxon>Actinomycetota</taxon>
        <taxon>Actinomycetes</taxon>
        <taxon>Mycobacteriales</taxon>
        <taxon>Mycobacteriaceae</taxon>
        <taxon>Mycobacterium</taxon>
        <taxon>Mycobacterium avium complex (MAC)</taxon>
    </lineage>
</organism>
<feature type="domain" description="DinB-like" evidence="2">
    <location>
        <begin position="78"/>
        <end position="216"/>
    </location>
</feature>
<dbReference type="SUPFAM" id="SSF109854">
    <property type="entry name" value="DinB/YfiT-like putative metalloenzymes"/>
    <property type="match status" value="1"/>
</dbReference>
<dbReference type="STRING" id="262316.MAP_0024c"/>
<reference evidence="3 4" key="1">
    <citation type="journal article" date="2005" name="Proc. Natl. Acad. Sci. U.S.A.">
        <title>The complete genome sequence of Mycobacterium avium subspecies paratuberculosis.</title>
        <authorList>
            <person name="Li L."/>
            <person name="Bannantine J.P."/>
            <person name="Zhang Q."/>
            <person name="Amonsin A."/>
            <person name="May B.J."/>
            <person name="Alt D."/>
            <person name="Banerji N."/>
            <person name="Kanjilal S."/>
            <person name="Kapur V."/>
        </authorList>
    </citation>
    <scope>NUCLEOTIDE SEQUENCE [LARGE SCALE GENOMIC DNA]</scope>
    <source>
        <strain evidence="4">ATCC BAA-968 / K-10</strain>
    </source>
</reference>
<dbReference type="Proteomes" id="UP000000580">
    <property type="component" value="Chromosome"/>
</dbReference>
<gene>
    <name evidence="3" type="ordered locus">MAP_0024c</name>
</gene>
<dbReference type="AlphaFoldDB" id="Q744T1"/>
<evidence type="ECO:0000313" key="4">
    <source>
        <dbReference type="Proteomes" id="UP000000580"/>
    </source>
</evidence>
<name>Q744T1_MYCPA</name>
<dbReference type="InterPro" id="IPR034660">
    <property type="entry name" value="DinB/YfiT-like"/>
</dbReference>
<accession>Q744T1</accession>
<dbReference type="HOGENOM" id="CLU_105789_0_1_11"/>
<dbReference type="Gene3D" id="1.20.120.450">
    <property type="entry name" value="dinb family like domain"/>
    <property type="match status" value="1"/>
</dbReference>
<protein>
    <recommendedName>
        <fullName evidence="2">DinB-like domain-containing protein</fullName>
    </recommendedName>
</protein>
<keyword evidence="4" id="KW-1185">Reference proteome</keyword>
<evidence type="ECO:0000259" key="2">
    <source>
        <dbReference type="Pfam" id="PF12867"/>
    </source>
</evidence>
<evidence type="ECO:0000256" key="1">
    <source>
        <dbReference type="SAM" id="MobiDB-lite"/>
    </source>
</evidence>